<dbReference type="RefSeq" id="WP_041494210.1">
    <property type="nucleotide sequence ID" value="NZ_BGKC01000019.1"/>
</dbReference>
<evidence type="ECO:0000313" key="1">
    <source>
        <dbReference type="EMBL" id="PRH40716.1"/>
    </source>
</evidence>
<dbReference type="AlphaFoldDB" id="A0A132E0S1"/>
<gene>
    <name evidence="1" type="ORF">C6T65_19485</name>
</gene>
<dbReference type="EMBL" id="PVHK01000138">
    <property type="protein sequence ID" value="PRH40716.1"/>
    <property type="molecule type" value="Genomic_DNA"/>
</dbReference>
<proteinExistence type="predicted"/>
<comment type="caution">
    <text evidence="1">The sequence shown here is derived from an EMBL/GenBank/DDBJ whole genome shotgun (WGS) entry which is preliminary data.</text>
</comment>
<dbReference type="Proteomes" id="UP000237632">
    <property type="component" value="Unassembled WGS sequence"/>
</dbReference>
<sequence length="80" mass="9061">MDLDGFKPYRGYFYRVSANSCPAGEWRGTIDIRRRHWNGTTEAVISNMDVPGTFITEGLALDASDAYCHILIDEQKFGDK</sequence>
<organism evidence="1 2">
    <name type="scientific">Burkholderia vietnamiensis</name>
    <dbReference type="NCBI Taxonomy" id="60552"/>
    <lineage>
        <taxon>Bacteria</taxon>
        <taxon>Pseudomonadati</taxon>
        <taxon>Pseudomonadota</taxon>
        <taxon>Betaproteobacteria</taxon>
        <taxon>Burkholderiales</taxon>
        <taxon>Burkholderiaceae</taxon>
        <taxon>Burkholderia</taxon>
        <taxon>Burkholderia cepacia complex</taxon>
    </lineage>
</organism>
<protein>
    <submittedName>
        <fullName evidence="1">Uncharacterized protein</fullName>
    </submittedName>
</protein>
<name>A0A132E0S1_BURVI</name>
<accession>A0A132E0S1</accession>
<evidence type="ECO:0000313" key="2">
    <source>
        <dbReference type="Proteomes" id="UP000237632"/>
    </source>
</evidence>
<reference evidence="1 2" key="1">
    <citation type="submission" date="2018-03" db="EMBL/GenBank/DDBJ databases">
        <authorList>
            <person name="Nguyen K."/>
            <person name="Fouts D."/>
            <person name="Sutton G."/>
        </authorList>
    </citation>
    <scope>NUCLEOTIDE SEQUENCE [LARGE SCALE GENOMIC DNA]</scope>
    <source>
        <strain evidence="1 2">AU3578</strain>
    </source>
</reference>